<protein>
    <recommendedName>
        <fullName evidence="3">DUF4250 domain-containing protein</fullName>
    </recommendedName>
</protein>
<dbReference type="OrthoDB" id="6197979at2"/>
<evidence type="ECO:0000313" key="1">
    <source>
        <dbReference type="EMBL" id="CZF79328.1"/>
    </source>
</evidence>
<evidence type="ECO:0000313" key="2">
    <source>
        <dbReference type="Proteomes" id="UP000071641"/>
    </source>
</evidence>
<dbReference type="InterPro" id="IPR025346">
    <property type="entry name" value="DUF4250"/>
</dbReference>
<organism evidence="1 2">
    <name type="scientific">Grimontia celer</name>
    <dbReference type="NCBI Taxonomy" id="1796497"/>
    <lineage>
        <taxon>Bacteria</taxon>
        <taxon>Pseudomonadati</taxon>
        <taxon>Pseudomonadota</taxon>
        <taxon>Gammaproteobacteria</taxon>
        <taxon>Vibrionales</taxon>
        <taxon>Vibrionaceae</taxon>
        <taxon>Grimontia</taxon>
    </lineage>
</organism>
<dbReference type="EMBL" id="FIZX01000001">
    <property type="protein sequence ID" value="CZF79328.1"/>
    <property type="molecule type" value="Genomic_DNA"/>
</dbReference>
<evidence type="ECO:0008006" key="3">
    <source>
        <dbReference type="Google" id="ProtNLM"/>
    </source>
</evidence>
<keyword evidence="2" id="KW-1185">Reference proteome</keyword>
<dbReference type="RefSeq" id="WP_002535009.1">
    <property type="nucleotide sequence ID" value="NZ_FIZX01000001.1"/>
</dbReference>
<name>A0A128EXM3_9GAMM</name>
<dbReference type="Pfam" id="PF14056">
    <property type="entry name" value="DUF4250"/>
    <property type="match status" value="1"/>
</dbReference>
<reference evidence="2" key="1">
    <citation type="submission" date="2016-02" db="EMBL/GenBank/DDBJ databases">
        <authorList>
            <person name="Rodrigo-Torres Lidia"/>
            <person name="Arahal R.David."/>
        </authorList>
    </citation>
    <scope>NUCLEOTIDE SEQUENCE [LARGE SCALE GENOMIC DNA]</scope>
    <source>
        <strain evidence="2">CECT 9029</strain>
    </source>
</reference>
<proteinExistence type="predicted"/>
<gene>
    <name evidence="1" type="ORF">GCE9029_01398</name>
</gene>
<accession>A0A128EXM3</accession>
<dbReference type="Proteomes" id="UP000071641">
    <property type="component" value="Unassembled WGS sequence"/>
</dbReference>
<dbReference type="AlphaFoldDB" id="A0A128EXM3"/>
<sequence length="64" mass="7419">MEIHNLDHLDSAIMYGIVNEKLRLECSSLDDLASQFDLDLQEFQAKIDAMGCYYDPLVNQLRQK</sequence>